<proteinExistence type="predicted"/>
<evidence type="ECO:0000313" key="2">
    <source>
        <dbReference type="Proteomes" id="UP001163321"/>
    </source>
</evidence>
<evidence type="ECO:0000313" key="1">
    <source>
        <dbReference type="EMBL" id="KAI9920491.1"/>
    </source>
</evidence>
<protein>
    <submittedName>
        <fullName evidence="1">Uncharacterized protein</fullName>
    </submittedName>
</protein>
<accession>A0ACC0WR80</accession>
<comment type="caution">
    <text evidence="1">The sequence shown here is derived from an EMBL/GenBank/DDBJ whole genome shotgun (WGS) entry which is preliminary data.</text>
</comment>
<gene>
    <name evidence="1" type="ORF">PsorP6_015443</name>
</gene>
<name>A0ACC0WR80_9STRA</name>
<organism evidence="1 2">
    <name type="scientific">Peronosclerospora sorghi</name>
    <dbReference type="NCBI Taxonomy" id="230839"/>
    <lineage>
        <taxon>Eukaryota</taxon>
        <taxon>Sar</taxon>
        <taxon>Stramenopiles</taxon>
        <taxon>Oomycota</taxon>
        <taxon>Peronosporomycetes</taxon>
        <taxon>Peronosporales</taxon>
        <taxon>Peronosporaceae</taxon>
        <taxon>Peronosclerospora</taxon>
    </lineage>
</organism>
<dbReference type="Proteomes" id="UP001163321">
    <property type="component" value="Chromosome 10"/>
</dbReference>
<dbReference type="EMBL" id="CM047589">
    <property type="protein sequence ID" value="KAI9920491.1"/>
    <property type="molecule type" value="Genomic_DNA"/>
</dbReference>
<reference evidence="1 2" key="1">
    <citation type="journal article" date="2022" name="bioRxiv">
        <title>The genome of the oomycete Peronosclerospora sorghi, a cosmopolitan pathogen of maize and sorghum, is inflated with dispersed pseudogenes.</title>
        <authorList>
            <person name="Fletcher K."/>
            <person name="Martin F."/>
            <person name="Isakeit T."/>
            <person name="Cavanaugh K."/>
            <person name="Magill C."/>
            <person name="Michelmore R."/>
        </authorList>
    </citation>
    <scope>NUCLEOTIDE SEQUENCE [LARGE SCALE GENOMIC DNA]</scope>
    <source>
        <strain evidence="1">P6</strain>
    </source>
</reference>
<keyword evidence="2" id="KW-1185">Reference proteome</keyword>
<sequence length="241" mass="26726">MLRSVRVAAYPHLDVRASQDVQPLLHAFFKEVGVCTVVTIDNVPSRIGLFYLLCELSTRIVGPFRKFGHAGIIHGRVAATAELIASGNVIAIPSVIRVAIALATNEVSSMNVDVIRVDSKNGNAHARRRVFNLIDVKVICHDPSIILCHLKKNLFVPLNLPSHAPSELFFINIASNEGASPQFHNLRGKHWWRNASCVVSLISFRLDVRPTANELQSVLNNFMQHMRLVFCGKRIEKIAGP</sequence>